<feature type="domain" description="HPt" evidence="9">
    <location>
        <begin position="8"/>
        <end position="112"/>
    </location>
</feature>
<dbReference type="InterPro" id="IPR000160">
    <property type="entry name" value="GGDEF_dom"/>
</dbReference>
<evidence type="ECO:0000313" key="10">
    <source>
        <dbReference type="EMBL" id="MFD2110409.1"/>
    </source>
</evidence>
<dbReference type="NCBIfam" id="TIGR00254">
    <property type="entry name" value="GGDEF"/>
    <property type="match status" value="1"/>
</dbReference>
<dbReference type="Proteomes" id="UP001597337">
    <property type="component" value="Unassembled WGS sequence"/>
</dbReference>
<dbReference type="InterPro" id="IPR029787">
    <property type="entry name" value="Nucleotide_cyclase"/>
</dbReference>
<dbReference type="PANTHER" id="PTHR45138:SF9">
    <property type="entry name" value="DIGUANYLATE CYCLASE DGCM-RELATED"/>
    <property type="match status" value="1"/>
</dbReference>
<dbReference type="PANTHER" id="PTHR45138">
    <property type="entry name" value="REGULATORY COMPONENTS OF SENSORY TRANSDUCTION SYSTEM"/>
    <property type="match status" value="1"/>
</dbReference>
<proteinExistence type="predicted"/>
<organism evidence="10 11">
    <name type="scientific">Thiorhodococcus fuscus</name>
    <dbReference type="NCBI Taxonomy" id="527200"/>
    <lineage>
        <taxon>Bacteria</taxon>
        <taxon>Pseudomonadati</taxon>
        <taxon>Pseudomonadota</taxon>
        <taxon>Gammaproteobacteria</taxon>
        <taxon>Chromatiales</taxon>
        <taxon>Chromatiaceae</taxon>
        <taxon>Thiorhodococcus</taxon>
    </lineage>
</organism>
<feature type="domain" description="Response regulatory" evidence="7">
    <location>
        <begin position="266"/>
        <end position="382"/>
    </location>
</feature>
<feature type="domain" description="Response regulatory" evidence="7">
    <location>
        <begin position="142"/>
        <end position="257"/>
    </location>
</feature>
<dbReference type="SUPFAM" id="SSF55073">
    <property type="entry name" value="Nucleotide cyclase"/>
    <property type="match status" value="1"/>
</dbReference>
<dbReference type="CDD" id="cd01949">
    <property type="entry name" value="GGDEF"/>
    <property type="match status" value="1"/>
</dbReference>
<dbReference type="EMBL" id="JBHUHX010000002">
    <property type="protein sequence ID" value="MFD2110409.1"/>
    <property type="molecule type" value="Genomic_DNA"/>
</dbReference>
<keyword evidence="5" id="KW-0597">Phosphoprotein</keyword>
<keyword evidence="10" id="KW-0548">Nucleotidyltransferase</keyword>
<keyword evidence="2" id="KW-0902">Two-component regulatory system</keyword>
<evidence type="ECO:0000259" key="8">
    <source>
        <dbReference type="PROSITE" id="PS50887"/>
    </source>
</evidence>
<feature type="modified residue" description="Phosphohistidine" evidence="4">
    <location>
        <position position="55"/>
    </location>
</feature>
<dbReference type="SUPFAM" id="SSF47226">
    <property type="entry name" value="Histidine-containing phosphotransfer domain, HPT domain"/>
    <property type="match status" value="1"/>
</dbReference>
<evidence type="ECO:0000259" key="9">
    <source>
        <dbReference type="PROSITE" id="PS50894"/>
    </source>
</evidence>
<dbReference type="Pfam" id="PF00990">
    <property type="entry name" value="GGDEF"/>
    <property type="match status" value="1"/>
</dbReference>
<evidence type="ECO:0000259" key="7">
    <source>
        <dbReference type="PROSITE" id="PS50110"/>
    </source>
</evidence>
<dbReference type="Gene3D" id="3.30.70.270">
    <property type="match status" value="1"/>
</dbReference>
<evidence type="ECO:0000256" key="4">
    <source>
        <dbReference type="PROSITE-ProRule" id="PRU00110"/>
    </source>
</evidence>
<dbReference type="PROSITE" id="PS50110">
    <property type="entry name" value="RESPONSE_REGULATORY"/>
    <property type="match status" value="2"/>
</dbReference>
<dbReference type="GO" id="GO:0052621">
    <property type="term" value="F:diguanylate cyclase activity"/>
    <property type="evidence" value="ECO:0007669"/>
    <property type="project" value="UniProtKB-EC"/>
</dbReference>
<protein>
    <recommendedName>
        <fullName evidence="1">diguanylate cyclase</fullName>
        <ecNumber evidence="1">2.7.7.65</ecNumber>
    </recommendedName>
</protein>
<dbReference type="InterPro" id="IPR036641">
    <property type="entry name" value="HPT_dom_sf"/>
</dbReference>
<evidence type="ECO:0000313" key="11">
    <source>
        <dbReference type="Proteomes" id="UP001597337"/>
    </source>
</evidence>
<dbReference type="SUPFAM" id="SSF52172">
    <property type="entry name" value="CheY-like"/>
    <property type="match status" value="2"/>
</dbReference>
<accession>A0ABW4Y347</accession>
<comment type="catalytic activity">
    <reaction evidence="3">
        <text>2 GTP = 3',3'-c-di-GMP + 2 diphosphate</text>
        <dbReference type="Rhea" id="RHEA:24898"/>
        <dbReference type="ChEBI" id="CHEBI:33019"/>
        <dbReference type="ChEBI" id="CHEBI:37565"/>
        <dbReference type="ChEBI" id="CHEBI:58805"/>
        <dbReference type="EC" id="2.7.7.65"/>
    </reaction>
</comment>
<evidence type="ECO:0000256" key="1">
    <source>
        <dbReference type="ARBA" id="ARBA00012528"/>
    </source>
</evidence>
<dbReference type="Pfam" id="PF01627">
    <property type="entry name" value="Hpt"/>
    <property type="match status" value="1"/>
</dbReference>
<feature type="region of interest" description="Disordered" evidence="6">
    <location>
        <begin position="108"/>
        <end position="132"/>
    </location>
</feature>
<keyword evidence="11" id="KW-1185">Reference proteome</keyword>
<dbReference type="InterPro" id="IPR011006">
    <property type="entry name" value="CheY-like_superfamily"/>
</dbReference>
<gene>
    <name evidence="10" type="ORF">ACFSJC_00965</name>
</gene>
<dbReference type="Gene3D" id="3.40.50.2300">
    <property type="match status" value="2"/>
</dbReference>
<evidence type="ECO:0000256" key="5">
    <source>
        <dbReference type="PROSITE-ProRule" id="PRU00169"/>
    </source>
</evidence>
<dbReference type="RefSeq" id="WP_386021898.1">
    <property type="nucleotide sequence ID" value="NZ_JBHUHX010000002.1"/>
</dbReference>
<feature type="modified residue" description="4-aspartylphosphate" evidence="5">
    <location>
        <position position="190"/>
    </location>
</feature>
<feature type="modified residue" description="4-aspartylphosphate" evidence="5">
    <location>
        <position position="315"/>
    </location>
</feature>
<name>A0ABW4Y347_9GAMM</name>
<dbReference type="InterPro" id="IPR043128">
    <property type="entry name" value="Rev_trsase/Diguanyl_cyclase"/>
</dbReference>
<dbReference type="PROSITE" id="PS50887">
    <property type="entry name" value="GGDEF"/>
    <property type="match status" value="1"/>
</dbReference>
<dbReference type="InterPro" id="IPR008207">
    <property type="entry name" value="Sig_transdc_His_kin_Hpt_dom"/>
</dbReference>
<dbReference type="SMART" id="SM00267">
    <property type="entry name" value="GGDEF"/>
    <property type="match status" value="1"/>
</dbReference>
<keyword evidence="10" id="KW-0808">Transferase</keyword>
<comment type="caution">
    <text evidence="10">The sequence shown here is derived from an EMBL/GenBank/DDBJ whole genome shotgun (WGS) entry which is preliminary data.</text>
</comment>
<dbReference type="PROSITE" id="PS50894">
    <property type="entry name" value="HPT"/>
    <property type="match status" value="1"/>
</dbReference>
<evidence type="ECO:0000256" key="3">
    <source>
        <dbReference type="ARBA" id="ARBA00034247"/>
    </source>
</evidence>
<dbReference type="Gene3D" id="1.20.120.160">
    <property type="entry name" value="HPT domain"/>
    <property type="match status" value="1"/>
</dbReference>
<evidence type="ECO:0000256" key="2">
    <source>
        <dbReference type="ARBA" id="ARBA00023012"/>
    </source>
</evidence>
<dbReference type="CDD" id="cd00156">
    <property type="entry name" value="REC"/>
    <property type="match status" value="1"/>
</dbReference>
<sequence length="556" mass="61343">MSSSQPSRRGRLRQMEAQFLKALPTLLHELEVAWSQTLEPASPPSALDGFIHLAHSLAGTAGTLGQPALGRHTKEIECLAERLRQTEGPVRSELADRISARIRALKPQSAQVAEGQETAEEDGASLSGCSSWTETTDERAPCLLLIENDPRVAAELSEQLGHFGWDVVRCARTQVDRMRDTCRPVAIISDEILTEGPSSDFRLGPPAQRPATHMPVIIVSERWDWDSRLAAVRTGADAYLAKPLDIHRLADLLDKLTGEQSQDPYRVLILDDEVRSGDYYAELLRGAGMHAVAISEPRRLLDSLNEVDPELILMDLHMPDCNGIEAARIVRQDERYTSVPIVFLSGESDRQRQLSAMGTGADDFLSKSIGDTYLVSAVELRIARFRSLTALIRQDSLTGLLNRIAFDLQVEAETSRASRSGSPLALAMLDIDHFKRINDTYGHPVGDRVIKSLAQLLRKRLRRYDIIGRYGGEEFTILMPDTPLAAAEKVLNELREQFALLLLSSAGDHFHCTFSAGLAALDDHPGQELTAVADAALYEAKRLGRNRVVRAGKDIA</sequence>
<feature type="domain" description="GGDEF" evidence="8">
    <location>
        <begin position="422"/>
        <end position="553"/>
    </location>
</feature>
<dbReference type="SMART" id="SM00448">
    <property type="entry name" value="REC"/>
    <property type="match status" value="2"/>
</dbReference>
<reference evidence="11" key="1">
    <citation type="journal article" date="2019" name="Int. J. Syst. Evol. Microbiol.">
        <title>The Global Catalogue of Microorganisms (GCM) 10K type strain sequencing project: providing services to taxonomists for standard genome sequencing and annotation.</title>
        <authorList>
            <consortium name="The Broad Institute Genomics Platform"/>
            <consortium name="The Broad Institute Genome Sequencing Center for Infectious Disease"/>
            <person name="Wu L."/>
            <person name="Ma J."/>
        </authorList>
    </citation>
    <scope>NUCLEOTIDE SEQUENCE [LARGE SCALE GENOMIC DNA]</scope>
    <source>
        <strain evidence="11">KACC 12597</strain>
    </source>
</reference>
<evidence type="ECO:0000256" key="6">
    <source>
        <dbReference type="SAM" id="MobiDB-lite"/>
    </source>
</evidence>
<dbReference type="InterPro" id="IPR001789">
    <property type="entry name" value="Sig_transdc_resp-reg_receiver"/>
</dbReference>
<dbReference type="InterPro" id="IPR050469">
    <property type="entry name" value="Diguanylate_Cyclase"/>
</dbReference>
<dbReference type="EC" id="2.7.7.65" evidence="1"/>
<dbReference type="Pfam" id="PF00072">
    <property type="entry name" value="Response_reg"/>
    <property type="match status" value="1"/>
</dbReference>